<dbReference type="GeneID" id="93362372"/>
<dbReference type="EMBL" id="JACJIK010000001">
    <property type="protein sequence ID" value="MBA9058324.1"/>
    <property type="molecule type" value="Genomic_DNA"/>
</dbReference>
<keyword evidence="2" id="KW-0812">Transmembrane</keyword>
<protein>
    <submittedName>
        <fullName evidence="3">Lipid-binding transport protein (Tim44 family)</fullName>
    </submittedName>
</protein>
<accession>A0ABR6CWV6</accession>
<dbReference type="Proteomes" id="UP000572670">
    <property type="component" value="Unassembled WGS sequence"/>
</dbReference>
<organism evidence="3 4">
    <name type="scientific">Micrococcus yunnanensis</name>
    <dbReference type="NCBI Taxonomy" id="566027"/>
    <lineage>
        <taxon>Bacteria</taxon>
        <taxon>Bacillati</taxon>
        <taxon>Actinomycetota</taxon>
        <taxon>Actinomycetes</taxon>
        <taxon>Micrococcales</taxon>
        <taxon>Micrococcaceae</taxon>
        <taxon>Micrococcus</taxon>
    </lineage>
</organism>
<evidence type="ECO:0000313" key="4">
    <source>
        <dbReference type="Proteomes" id="UP000572670"/>
    </source>
</evidence>
<name>A0ABR6CWV6_9MICC</name>
<feature type="transmembrane region" description="Helical" evidence="2">
    <location>
        <begin position="39"/>
        <end position="58"/>
    </location>
</feature>
<dbReference type="RefSeq" id="WP_134377097.1">
    <property type="nucleotide sequence ID" value="NZ_BAAAYW010000002.1"/>
</dbReference>
<keyword evidence="4" id="KW-1185">Reference proteome</keyword>
<dbReference type="InterPro" id="IPR021401">
    <property type="entry name" value="DUF3040"/>
</dbReference>
<comment type="caution">
    <text evidence="3">The sequence shown here is derived from an EMBL/GenBank/DDBJ whole genome shotgun (WGS) entry which is preliminary data.</text>
</comment>
<feature type="transmembrane region" description="Helical" evidence="2">
    <location>
        <begin position="64"/>
        <end position="82"/>
    </location>
</feature>
<evidence type="ECO:0000313" key="3">
    <source>
        <dbReference type="EMBL" id="MBA9058324.1"/>
    </source>
</evidence>
<gene>
    <name evidence="3" type="ORF">HDA34_000031</name>
</gene>
<feature type="region of interest" description="Disordered" evidence="1">
    <location>
        <begin position="89"/>
        <end position="115"/>
    </location>
</feature>
<keyword evidence="2" id="KW-0472">Membrane</keyword>
<proteinExistence type="predicted"/>
<evidence type="ECO:0000256" key="2">
    <source>
        <dbReference type="SAM" id="Phobius"/>
    </source>
</evidence>
<feature type="compositionally biased region" description="Low complexity" evidence="1">
    <location>
        <begin position="89"/>
        <end position="101"/>
    </location>
</feature>
<dbReference type="Pfam" id="PF11239">
    <property type="entry name" value="DUF3040"/>
    <property type="match status" value="1"/>
</dbReference>
<keyword evidence="2" id="KW-1133">Transmembrane helix</keyword>
<evidence type="ECO:0000256" key="1">
    <source>
        <dbReference type="SAM" id="MobiDB-lite"/>
    </source>
</evidence>
<sequence>MPLSEHEQRMLDQLEQQLRTEDPRLATQMADTGRYRLPVGRVVAGAVLGVAGLLVVVLGVANHAILLGVLGVVVIGAGIFLLTTRPRAVASGASGPAARRSGAPRRKGSGDFMGRLERRWDERRARGD</sequence>
<reference evidence="3 4" key="1">
    <citation type="submission" date="2020-08" db="EMBL/GenBank/DDBJ databases">
        <title>Sequencing the genomes of 1000 actinobacteria strains.</title>
        <authorList>
            <person name="Klenk H.-P."/>
        </authorList>
    </citation>
    <scope>NUCLEOTIDE SEQUENCE [LARGE SCALE GENOMIC DNA]</scope>
    <source>
        <strain evidence="3 4">DSM 21948</strain>
    </source>
</reference>